<organism evidence="12 13">
    <name type="scientific">Micavibrio aeruginosavorus (strain ARL-13)</name>
    <dbReference type="NCBI Taxonomy" id="856793"/>
    <lineage>
        <taxon>Bacteria</taxon>
        <taxon>Pseudomonadati</taxon>
        <taxon>Bdellovibrionota</taxon>
        <taxon>Bdellovibrionia</taxon>
        <taxon>Bdellovibrionales</taxon>
        <taxon>Pseudobdellovibrionaceae</taxon>
        <taxon>Micavibrio</taxon>
    </lineage>
</organism>
<dbReference type="STRING" id="856793.MICA_834"/>
<dbReference type="AlphaFoldDB" id="G2KRC0"/>
<keyword evidence="6 11" id="KW-0812">Transmembrane</keyword>
<sequence>MFISIAHASADAAAATGSTGGMLTSNLLMILLMVVMFYLLLIRPQQRRFKEHRDMLDALKKGDKVLTAGGLIGAVDSIDTTNGEVVVDLGNGLKVTALRSTIQTRIDPKPANDTVKK</sequence>
<accession>G2KRC0</accession>
<dbReference type="Pfam" id="PF02699">
    <property type="entry name" value="YajC"/>
    <property type="match status" value="1"/>
</dbReference>
<keyword evidence="9" id="KW-0811">Translocation</keyword>
<name>G2KRC0_MICAA</name>
<evidence type="ECO:0000256" key="7">
    <source>
        <dbReference type="ARBA" id="ARBA00022927"/>
    </source>
</evidence>
<evidence type="ECO:0000313" key="13">
    <source>
        <dbReference type="Proteomes" id="UP000009286"/>
    </source>
</evidence>
<dbReference type="GO" id="GO:0015031">
    <property type="term" value="P:protein transport"/>
    <property type="evidence" value="ECO:0007669"/>
    <property type="project" value="UniProtKB-KW"/>
</dbReference>
<dbReference type="HOGENOM" id="CLU_116157_2_0_5"/>
<keyword evidence="7" id="KW-0653">Protein transport</keyword>
<dbReference type="Proteomes" id="UP000009286">
    <property type="component" value="Chromosome"/>
</dbReference>
<comment type="subcellular location">
    <subcellularLocation>
        <location evidence="1">Cell membrane</location>
        <topology evidence="1">Single-pass membrane protein</topology>
    </subcellularLocation>
</comment>
<dbReference type="RefSeq" id="WP_014102390.1">
    <property type="nucleotide sequence ID" value="NC_016026.1"/>
</dbReference>
<evidence type="ECO:0000256" key="1">
    <source>
        <dbReference type="ARBA" id="ARBA00004162"/>
    </source>
</evidence>
<dbReference type="KEGG" id="mai:MICA_834"/>
<feature type="transmembrane region" description="Helical" evidence="11">
    <location>
        <begin position="24"/>
        <end position="42"/>
    </location>
</feature>
<keyword evidence="4" id="KW-0813">Transport</keyword>
<evidence type="ECO:0000256" key="5">
    <source>
        <dbReference type="ARBA" id="ARBA00022475"/>
    </source>
</evidence>
<evidence type="ECO:0000256" key="8">
    <source>
        <dbReference type="ARBA" id="ARBA00022989"/>
    </source>
</evidence>
<dbReference type="EMBL" id="CP002382">
    <property type="protein sequence ID" value="AEP09167.1"/>
    <property type="molecule type" value="Genomic_DNA"/>
</dbReference>
<evidence type="ECO:0000256" key="4">
    <source>
        <dbReference type="ARBA" id="ARBA00022448"/>
    </source>
</evidence>
<evidence type="ECO:0000256" key="6">
    <source>
        <dbReference type="ARBA" id="ARBA00022692"/>
    </source>
</evidence>
<dbReference type="PANTHER" id="PTHR33909:SF1">
    <property type="entry name" value="SEC TRANSLOCON ACCESSORY COMPLEX SUBUNIT YAJC"/>
    <property type="match status" value="1"/>
</dbReference>
<evidence type="ECO:0000256" key="11">
    <source>
        <dbReference type="SAM" id="Phobius"/>
    </source>
</evidence>
<protein>
    <recommendedName>
        <fullName evidence="3">Sec translocon accessory complex subunit YajC</fullName>
    </recommendedName>
</protein>
<evidence type="ECO:0000313" key="12">
    <source>
        <dbReference type="EMBL" id="AEP09167.1"/>
    </source>
</evidence>
<dbReference type="PANTHER" id="PTHR33909">
    <property type="entry name" value="SEC TRANSLOCON ACCESSORY COMPLEX SUBUNIT YAJC"/>
    <property type="match status" value="1"/>
</dbReference>
<evidence type="ECO:0000256" key="3">
    <source>
        <dbReference type="ARBA" id="ARBA00014962"/>
    </source>
</evidence>
<keyword evidence="8 11" id="KW-1133">Transmembrane helix</keyword>
<keyword evidence="10 11" id="KW-0472">Membrane</keyword>
<evidence type="ECO:0000256" key="10">
    <source>
        <dbReference type="ARBA" id="ARBA00023136"/>
    </source>
</evidence>
<proteinExistence type="inferred from homology"/>
<dbReference type="OrthoDB" id="9811406at2"/>
<dbReference type="InterPro" id="IPR003849">
    <property type="entry name" value="Preprotein_translocase_YajC"/>
</dbReference>
<gene>
    <name evidence="12" type="primary">yajC</name>
    <name evidence="12" type="ordered locus">MICA_834</name>
</gene>
<dbReference type="eggNOG" id="COG1862">
    <property type="taxonomic scope" value="Bacteria"/>
</dbReference>
<dbReference type="GO" id="GO:0005886">
    <property type="term" value="C:plasma membrane"/>
    <property type="evidence" value="ECO:0007669"/>
    <property type="project" value="UniProtKB-SubCell"/>
</dbReference>
<dbReference type="SMART" id="SM01323">
    <property type="entry name" value="YajC"/>
    <property type="match status" value="1"/>
</dbReference>
<keyword evidence="13" id="KW-1185">Reference proteome</keyword>
<comment type="similarity">
    <text evidence="2">Belongs to the YajC family.</text>
</comment>
<evidence type="ECO:0000256" key="9">
    <source>
        <dbReference type="ARBA" id="ARBA00023010"/>
    </source>
</evidence>
<evidence type="ECO:0000256" key="2">
    <source>
        <dbReference type="ARBA" id="ARBA00006742"/>
    </source>
</evidence>
<reference evidence="12 13" key="1">
    <citation type="journal article" date="2011" name="BMC Genomics">
        <title>Genomic insights into an obligate epibiotic bacterial predator: Micavibrio aeruginosavorus ARL-13.</title>
        <authorList>
            <person name="Wang Z."/>
            <person name="Kadouri D."/>
            <person name="Wu M."/>
        </authorList>
    </citation>
    <scope>NUCLEOTIDE SEQUENCE [LARGE SCALE GENOMIC DNA]</scope>
    <source>
        <strain evidence="12 13">ARL-13</strain>
    </source>
</reference>
<dbReference type="PRINTS" id="PR01853">
    <property type="entry name" value="YAJCTRNLCASE"/>
</dbReference>
<dbReference type="NCBIfam" id="TIGR00739">
    <property type="entry name" value="yajC"/>
    <property type="match status" value="1"/>
</dbReference>
<keyword evidence="5" id="KW-1003">Cell membrane</keyword>